<dbReference type="Proteomes" id="UP001178461">
    <property type="component" value="Unassembled WGS sequence"/>
</dbReference>
<keyword evidence="1" id="KW-0862">Zinc</keyword>
<proteinExistence type="predicted"/>
<evidence type="ECO:0000313" key="5">
    <source>
        <dbReference type="Proteomes" id="UP001178461"/>
    </source>
</evidence>
<evidence type="ECO:0000256" key="1">
    <source>
        <dbReference type="PROSITE-ProRule" id="PRU00047"/>
    </source>
</evidence>
<dbReference type="InterPro" id="IPR021109">
    <property type="entry name" value="Peptidase_aspartic_dom_sf"/>
</dbReference>
<protein>
    <submittedName>
        <fullName evidence="4">XP_034969502.1LOW QUALITY PROTEIN: uncharacterized protein K02A2.6-like</fullName>
    </submittedName>
</protein>
<dbReference type="SUPFAM" id="SSF50630">
    <property type="entry name" value="Acid proteases"/>
    <property type="match status" value="1"/>
</dbReference>
<dbReference type="GO" id="GO:0008270">
    <property type="term" value="F:zinc ion binding"/>
    <property type="evidence" value="ECO:0007669"/>
    <property type="project" value="UniProtKB-KW"/>
</dbReference>
<keyword evidence="5" id="KW-1185">Reference proteome</keyword>
<reference evidence="4" key="1">
    <citation type="submission" date="2022-12" db="EMBL/GenBank/DDBJ databases">
        <authorList>
            <person name="Alioto T."/>
            <person name="Alioto T."/>
            <person name="Gomez Garrido J."/>
        </authorList>
    </citation>
    <scope>NUCLEOTIDE SEQUENCE</scope>
</reference>
<gene>
    <name evidence="4" type="ORF">PODLI_1B022723</name>
</gene>
<feature type="region of interest" description="Disordered" evidence="2">
    <location>
        <begin position="509"/>
        <end position="606"/>
    </location>
</feature>
<keyword evidence="1" id="KW-0479">Metal-binding</keyword>
<evidence type="ECO:0000256" key="2">
    <source>
        <dbReference type="SAM" id="MobiDB-lite"/>
    </source>
</evidence>
<evidence type="ECO:0000313" key="4">
    <source>
        <dbReference type="EMBL" id="CAI7934874.1"/>
    </source>
</evidence>
<dbReference type="EMBL" id="CANTUW010000006">
    <property type="protein sequence ID" value="CAI7934874.1"/>
    <property type="molecule type" value="Genomic_DNA"/>
</dbReference>
<sequence length="621" mass="68205">MASLVPLPPFAPASESWDSYLARFDCYLQANELTQVSQERKRGLFLSLCGPEVFETARALVVPEAVQATLWDTIQEKLRNHYAPKPSKIAARHAFYHRNQAAGESINNYTTALRQAAMHCEFRDLDDALMDRIVCGVRDIHLQWRLLAKPDLMLQKATEEAVASEAAEHSAQEIRKSSIPRLARKPVPVHHEEASSDEASSSEDDDVHQTKRERRKFQQKSKGQLECAGCGGNHSRAKCRFRDAICRKCSRRGHIAKVCRSAPSDTPPFTDSQVQVFQSAKESCFTLTNCRCPSGTTIGQTDSPTRRKLNVTVLTEGVPCDMEIDTGSALSIVSWSTIKRLVPRVSKRQLDSHRVHLRDYQGNNIPVVGVGQFRIAFKDFSGLLRLVVVEGQRPSLLGLDWFDALGLEVTGINCISNAETGMSGSPLDQLHPDFAVAEPPGCANAPRSFVPGNQVFARNYVGDIPWVPATVVGVTGPRSYQVALEDGRLWRRHIDQLRRRVGDLDSTVVPPTALVAPEETLKDGEAPPTPPSQTASVEPIQAASEGRPDLPQTQTTPLAEAPPTAADPGDLVSTPPRVAPQPQQELCGPPDLATSPRRSGRVSKRPTYLKDYVVGHVSLLV</sequence>
<feature type="compositionally biased region" description="Low complexity" evidence="2">
    <location>
        <begin position="551"/>
        <end position="566"/>
    </location>
</feature>
<comment type="caution">
    <text evidence="4">The sequence shown here is derived from an EMBL/GenBank/DDBJ whole genome shotgun (WGS) entry which is preliminary data.</text>
</comment>
<dbReference type="CDD" id="cd04508">
    <property type="entry name" value="Tudor_SF"/>
    <property type="match status" value="1"/>
</dbReference>
<dbReference type="PANTHER" id="PTHR37984">
    <property type="entry name" value="PROTEIN CBG26694"/>
    <property type="match status" value="1"/>
</dbReference>
<dbReference type="InterPro" id="IPR050951">
    <property type="entry name" value="Retrovirus_Pol_polyprotein"/>
</dbReference>
<feature type="domain" description="CCHC-type" evidence="3">
    <location>
        <begin position="246"/>
        <end position="261"/>
    </location>
</feature>
<keyword evidence="1" id="KW-0863">Zinc-finger</keyword>
<evidence type="ECO:0000259" key="3">
    <source>
        <dbReference type="PROSITE" id="PS50158"/>
    </source>
</evidence>
<name>A0AA35QQ82_9SAUR</name>
<dbReference type="AlphaFoldDB" id="A0AA35QQ82"/>
<organism evidence="4 5">
    <name type="scientific">Podarcis lilfordi</name>
    <name type="common">Lilford's wall lizard</name>
    <dbReference type="NCBI Taxonomy" id="74358"/>
    <lineage>
        <taxon>Eukaryota</taxon>
        <taxon>Metazoa</taxon>
        <taxon>Chordata</taxon>
        <taxon>Craniata</taxon>
        <taxon>Vertebrata</taxon>
        <taxon>Euteleostomi</taxon>
        <taxon>Lepidosauria</taxon>
        <taxon>Squamata</taxon>
        <taxon>Bifurcata</taxon>
        <taxon>Unidentata</taxon>
        <taxon>Episquamata</taxon>
        <taxon>Laterata</taxon>
        <taxon>Lacertibaenia</taxon>
        <taxon>Lacertidae</taxon>
        <taxon>Podarcis</taxon>
    </lineage>
</organism>
<dbReference type="InterPro" id="IPR001878">
    <property type="entry name" value="Znf_CCHC"/>
</dbReference>
<dbReference type="PROSITE" id="PS50158">
    <property type="entry name" value="ZF_CCHC"/>
    <property type="match status" value="1"/>
</dbReference>
<feature type="region of interest" description="Disordered" evidence="2">
    <location>
        <begin position="164"/>
        <end position="218"/>
    </location>
</feature>
<accession>A0AA35QQ82</accession>
<dbReference type="Gene3D" id="2.40.70.10">
    <property type="entry name" value="Acid Proteases"/>
    <property type="match status" value="1"/>
</dbReference>
<dbReference type="PANTHER" id="PTHR37984:SF12">
    <property type="entry name" value="RIBONUCLEASE H"/>
    <property type="match status" value="1"/>
</dbReference>
<feature type="compositionally biased region" description="Basic and acidic residues" evidence="2">
    <location>
        <begin position="166"/>
        <end position="176"/>
    </location>
</feature>
<dbReference type="GO" id="GO:0003676">
    <property type="term" value="F:nucleic acid binding"/>
    <property type="evidence" value="ECO:0007669"/>
    <property type="project" value="InterPro"/>
</dbReference>